<dbReference type="InterPro" id="IPR013786">
    <property type="entry name" value="AcylCoA_DH/ox_N"/>
</dbReference>
<dbReference type="EC" id="1.-.-.-" evidence="3"/>
<sequence length="383" mass="39483">MSAIASVIGHGNPVSAEPRGEPGAELKAELSAWLDLHAEALDTDSSRAADVLPQLAKAGLARVGVPDALGGSGGTIGDAILAIAAVARHSLTAAFVLWGHRTFIEYLVQSDNETLRDRWLPALLAGHVAGATGLSNAMKYLSQIEPLQMRASPSGAGWSLAGTLPWITNLRLQGFVVAAAFEHECGAPPSIFAIEHDAADVARSADLDLVAMRASNTAALSVNGTVLDDASRIASDARAFLVRVRPAFLGLQCGMSVGLAERALAEVAVASAGSRAVLAAEAADVEAQLAGQTKQLLDGVLDGTFREQPAALFELRIALAKTVEAAVALEVQASGGRGYLRGTGATGGTARRVREAAFIPVVTPSLVQLKAQLAAYYDGTAAR</sequence>
<proteinExistence type="predicted"/>
<dbReference type="RefSeq" id="WP_114814875.1">
    <property type="nucleotide sequence ID" value="NZ_CP139965.1"/>
</dbReference>
<feature type="domain" description="Acyl-CoA dehydrogenase/oxidase N-terminal" evidence="2">
    <location>
        <begin position="37"/>
        <end position="126"/>
    </location>
</feature>
<dbReference type="SUPFAM" id="SSF56645">
    <property type="entry name" value="Acyl-CoA dehydrogenase NM domain-like"/>
    <property type="match status" value="1"/>
</dbReference>
<organism evidence="3 4">
    <name type="scientific">Paraburkholderia kururiensis</name>
    <dbReference type="NCBI Taxonomy" id="984307"/>
    <lineage>
        <taxon>Bacteria</taxon>
        <taxon>Pseudomonadati</taxon>
        <taxon>Pseudomonadota</taxon>
        <taxon>Betaproteobacteria</taxon>
        <taxon>Burkholderiales</taxon>
        <taxon>Burkholderiaceae</taxon>
        <taxon>Paraburkholderia</taxon>
    </lineage>
</organism>
<evidence type="ECO:0000313" key="4">
    <source>
        <dbReference type="Proteomes" id="UP001325479"/>
    </source>
</evidence>
<dbReference type="EMBL" id="CP139965">
    <property type="protein sequence ID" value="WQD77323.1"/>
    <property type="molecule type" value="Genomic_DNA"/>
</dbReference>
<accession>A0ABZ0WIY7</accession>
<name>A0ABZ0WIY7_9BURK</name>
<dbReference type="InterPro" id="IPR046373">
    <property type="entry name" value="Acyl-CoA_Oxase/DH_mid-dom_sf"/>
</dbReference>
<dbReference type="Gene3D" id="1.10.540.10">
    <property type="entry name" value="Acyl-CoA dehydrogenase/oxidase, N-terminal domain"/>
    <property type="match status" value="1"/>
</dbReference>
<evidence type="ECO:0000259" key="2">
    <source>
        <dbReference type="Pfam" id="PF02771"/>
    </source>
</evidence>
<evidence type="ECO:0000256" key="1">
    <source>
        <dbReference type="SAM" id="MobiDB-lite"/>
    </source>
</evidence>
<dbReference type="Gene3D" id="2.40.110.10">
    <property type="entry name" value="Butyryl-CoA Dehydrogenase, subunit A, domain 2"/>
    <property type="match status" value="1"/>
</dbReference>
<dbReference type="Pfam" id="PF02771">
    <property type="entry name" value="Acyl-CoA_dh_N"/>
    <property type="match status" value="1"/>
</dbReference>
<dbReference type="GO" id="GO:0016491">
    <property type="term" value="F:oxidoreductase activity"/>
    <property type="evidence" value="ECO:0007669"/>
    <property type="project" value="UniProtKB-KW"/>
</dbReference>
<evidence type="ECO:0000313" key="3">
    <source>
        <dbReference type="EMBL" id="WQD77323.1"/>
    </source>
</evidence>
<keyword evidence="3" id="KW-0560">Oxidoreductase</keyword>
<dbReference type="PANTHER" id="PTHR43884">
    <property type="entry name" value="ACYL-COA DEHYDROGENASE"/>
    <property type="match status" value="1"/>
</dbReference>
<reference evidence="3 4" key="1">
    <citation type="submission" date="2023-12" db="EMBL/GenBank/DDBJ databases">
        <title>Genome sequencing and assembly of bacterial species from a model synthetic community.</title>
        <authorList>
            <person name="Hogle S.L."/>
        </authorList>
    </citation>
    <scope>NUCLEOTIDE SEQUENCE [LARGE SCALE GENOMIC DNA]</scope>
    <source>
        <strain evidence="3 4">HAMBI 2494</strain>
    </source>
</reference>
<dbReference type="InterPro" id="IPR037069">
    <property type="entry name" value="AcylCoA_DH/ox_N_sf"/>
</dbReference>
<gene>
    <name evidence="3" type="ORF">U0042_25240</name>
</gene>
<keyword evidence="4" id="KW-1185">Reference proteome</keyword>
<dbReference type="InterPro" id="IPR009100">
    <property type="entry name" value="AcylCoA_DH/oxidase_NM_dom_sf"/>
</dbReference>
<feature type="region of interest" description="Disordered" evidence="1">
    <location>
        <begin position="1"/>
        <end position="22"/>
    </location>
</feature>
<protein>
    <submittedName>
        <fullName evidence="3">Acyl-CoA dehydrogenase family protein</fullName>
        <ecNumber evidence="3">1.-.-.-</ecNumber>
    </submittedName>
</protein>
<dbReference type="Proteomes" id="UP001325479">
    <property type="component" value="Chromosome"/>
</dbReference>
<dbReference type="PANTHER" id="PTHR43884:SF12">
    <property type="entry name" value="ISOVALERYL-COA DEHYDROGENASE, MITOCHONDRIAL-RELATED"/>
    <property type="match status" value="1"/>
</dbReference>